<proteinExistence type="predicted"/>
<dbReference type="Proteomes" id="UP000008311">
    <property type="component" value="Unassembled WGS sequence"/>
</dbReference>
<feature type="transmembrane region" description="Helical" evidence="1">
    <location>
        <begin position="62"/>
        <end position="80"/>
    </location>
</feature>
<keyword evidence="1" id="KW-0472">Membrane</keyword>
<accession>B9RW11</accession>
<dbReference type="eggNOG" id="ENOG502SWPV">
    <property type="taxonomic scope" value="Eukaryota"/>
</dbReference>
<protein>
    <submittedName>
        <fullName evidence="2">Uncharacterized protein</fullName>
    </submittedName>
</protein>
<evidence type="ECO:0000313" key="2">
    <source>
        <dbReference type="EMBL" id="EEF44448.1"/>
    </source>
</evidence>
<gene>
    <name evidence="2" type="ORF">RCOM_1175360</name>
</gene>
<dbReference type="InParanoid" id="B9RW11"/>
<organism evidence="2 3">
    <name type="scientific">Ricinus communis</name>
    <name type="common">Castor bean</name>
    <dbReference type="NCBI Taxonomy" id="3988"/>
    <lineage>
        <taxon>Eukaryota</taxon>
        <taxon>Viridiplantae</taxon>
        <taxon>Streptophyta</taxon>
        <taxon>Embryophyta</taxon>
        <taxon>Tracheophyta</taxon>
        <taxon>Spermatophyta</taxon>
        <taxon>Magnoliopsida</taxon>
        <taxon>eudicotyledons</taxon>
        <taxon>Gunneridae</taxon>
        <taxon>Pentapetalae</taxon>
        <taxon>rosids</taxon>
        <taxon>fabids</taxon>
        <taxon>Malpighiales</taxon>
        <taxon>Euphorbiaceae</taxon>
        <taxon>Acalyphoideae</taxon>
        <taxon>Acalypheae</taxon>
        <taxon>Ricinus</taxon>
    </lineage>
</organism>
<keyword evidence="1" id="KW-1133">Transmembrane helix</keyword>
<dbReference type="AlphaFoldDB" id="B9RW11"/>
<reference evidence="3" key="1">
    <citation type="journal article" date="2010" name="Nat. Biotechnol.">
        <title>Draft genome sequence of the oilseed species Ricinus communis.</title>
        <authorList>
            <person name="Chan A.P."/>
            <person name="Crabtree J."/>
            <person name="Zhao Q."/>
            <person name="Lorenzi H."/>
            <person name="Orvis J."/>
            <person name="Puiu D."/>
            <person name="Melake-Berhan A."/>
            <person name="Jones K.M."/>
            <person name="Redman J."/>
            <person name="Chen G."/>
            <person name="Cahoon E.B."/>
            <person name="Gedil M."/>
            <person name="Stanke M."/>
            <person name="Haas B.J."/>
            <person name="Wortman J.R."/>
            <person name="Fraser-Liggett C.M."/>
            <person name="Ravel J."/>
            <person name="Rabinowicz P.D."/>
        </authorList>
    </citation>
    <scope>NUCLEOTIDE SEQUENCE [LARGE SCALE GENOMIC DNA]</scope>
    <source>
        <strain evidence="3">cv. Hale</strain>
    </source>
</reference>
<name>B9RW11_RICCO</name>
<keyword evidence="1" id="KW-0812">Transmembrane</keyword>
<evidence type="ECO:0000313" key="3">
    <source>
        <dbReference type="Proteomes" id="UP000008311"/>
    </source>
</evidence>
<sequence length="128" mass="14163">MKSPEVLENCSIGFHFPSLSEEAVQLQAKLLPLKLLHFYKADEYYWTLVNAKKMGDSSRCKSFMYFLIALAVAFTLIEGSHQARPLHQGKFSPFRTGGPFDSSDGVKALFSMLPKGPLPPSGPSPDIN</sequence>
<keyword evidence="3" id="KW-1185">Reference proteome</keyword>
<dbReference type="EMBL" id="EQ973822">
    <property type="protein sequence ID" value="EEF44448.1"/>
    <property type="molecule type" value="Genomic_DNA"/>
</dbReference>
<evidence type="ECO:0000256" key="1">
    <source>
        <dbReference type="SAM" id="Phobius"/>
    </source>
</evidence>